<dbReference type="NCBIfam" id="TIGR04129">
    <property type="entry name" value="CxxH_BA5709"/>
    <property type="match status" value="1"/>
</dbReference>
<proteinExistence type="predicted"/>
<gene>
    <name evidence="1" type="ORF">ERS852470_03488</name>
</gene>
<evidence type="ECO:0000313" key="1">
    <source>
        <dbReference type="EMBL" id="CUO82977.1"/>
    </source>
</evidence>
<organism evidence="1 2">
    <name type="scientific">Clostridium disporicum</name>
    <dbReference type="NCBI Taxonomy" id="84024"/>
    <lineage>
        <taxon>Bacteria</taxon>
        <taxon>Bacillati</taxon>
        <taxon>Bacillota</taxon>
        <taxon>Clostridia</taxon>
        <taxon>Eubacteriales</taxon>
        <taxon>Clostridiaceae</taxon>
        <taxon>Clostridium</taxon>
    </lineage>
</organism>
<evidence type="ECO:0000313" key="2">
    <source>
        <dbReference type="Proteomes" id="UP000095558"/>
    </source>
</evidence>
<dbReference type="OrthoDB" id="1652387at2"/>
<dbReference type="Proteomes" id="UP000095558">
    <property type="component" value="Unassembled WGS sequence"/>
</dbReference>
<dbReference type="GeneID" id="83013612"/>
<dbReference type="Pfam" id="PF14116">
    <property type="entry name" value="YyzF"/>
    <property type="match status" value="1"/>
</dbReference>
<name>A0A174IBG3_9CLOT</name>
<dbReference type="EMBL" id="CYZV01000061">
    <property type="protein sequence ID" value="CUO82977.1"/>
    <property type="molecule type" value="Genomic_DNA"/>
</dbReference>
<dbReference type="RefSeq" id="WP_070098843.1">
    <property type="nucleotide sequence ID" value="NZ_CYYT01000012.1"/>
</dbReference>
<reference evidence="1 2" key="1">
    <citation type="submission" date="2015-09" db="EMBL/GenBank/DDBJ databases">
        <authorList>
            <consortium name="Pathogen Informatics"/>
        </authorList>
    </citation>
    <scope>NUCLEOTIDE SEQUENCE [LARGE SCALE GENOMIC DNA]</scope>
    <source>
        <strain evidence="1 2">2789STDY5834855</strain>
    </source>
</reference>
<sequence length="50" mass="5874">MEKLYACEEHMDEAMDEVIDGKETYPVINEITGYKCTYCEKEAKYEVKMA</sequence>
<accession>A0A174IBG3</accession>
<protein>
    <submittedName>
        <fullName evidence="1">CxxH/CxxC protein, BA_5709 family</fullName>
    </submittedName>
</protein>
<dbReference type="InterPro" id="IPR025626">
    <property type="entry name" value="YyzF"/>
</dbReference>
<dbReference type="AlphaFoldDB" id="A0A174IBG3"/>